<gene>
    <name evidence="3" type="ORF">M3N64_08165</name>
</gene>
<sequence length="288" mass="33569">MKKIAVMADIHGNSEALRTCIHEARKRKVDEFIFLGDYIGDMASPQRTLELLKQIEEQYPCTFIRGNKENYWIDHRRNSDEVWESGKTPTGMLAYNYSQLSNSDINFFEKLPISDIMHYDGYPDVTICHGSPSKVNQSMRPDYDYIDELMDEIPTDLVLCGHFHIQMNYKRKGKQIINPGAVGVPLHSEGKTQFMILHGNQGVWSPEFISLHYDRERVIKDMELEKLDIKAPGWYKITKHLLMTGEISHATVVRKVMDLYFRESGKYDLDQIPENIWNRVIEELFSCK</sequence>
<dbReference type="InterPro" id="IPR024654">
    <property type="entry name" value="Calcineurin-like_PHP_lpxH"/>
</dbReference>
<dbReference type="InterPro" id="IPR050126">
    <property type="entry name" value="Ap4A_hydrolase"/>
</dbReference>
<dbReference type="Gene3D" id="3.60.21.10">
    <property type="match status" value="1"/>
</dbReference>
<accession>A0ABT0MAP0</accession>
<dbReference type="Proteomes" id="UP001203004">
    <property type="component" value="Unassembled WGS sequence"/>
</dbReference>
<evidence type="ECO:0000313" key="4">
    <source>
        <dbReference type="Proteomes" id="UP001203004"/>
    </source>
</evidence>
<dbReference type="InterPro" id="IPR029052">
    <property type="entry name" value="Metallo-depent_PP-like"/>
</dbReference>
<dbReference type="Pfam" id="PF12850">
    <property type="entry name" value="Metallophos_2"/>
    <property type="match status" value="1"/>
</dbReference>
<proteinExistence type="inferred from homology"/>
<dbReference type="CDD" id="cd00838">
    <property type="entry name" value="MPP_superfamily"/>
    <property type="match status" value="1"/>
</dbReference>
<dbReference type="PANTHER" id="PTHR42850:SF2">
    <property type="entry name" value="BLL5683 PROTEIN"/>
    <property type="match status" value="1"/>
</dbReference>
<evidence type="ECO:0000259" key="2">
    <source>
        <dbReference type="Pfam" id="PF12850"/>
    </source>
</evidence>
<name>A0ABT0MAP0_9BACL</name>
<organism evidence="3 4">
    <name type="scientific">Sporolactobacillus mangiferae</name>
    <dbReference type="NCBI Taxonomy" id="2940498"/>
    <lineage>
        <taxon>Bacteria</taxon>
        <taxon>Bacillati</taxon>
        <taxon>Bacillota</taxon>
        <taxon>Bacilli</taxon>
        <taxon>Bacillales</taxon>
        <taxon>Sporolactobacillaceae</taxon>
        <taxon>Sporolactobacillus</taxon>
    </lineage>
</organism>
<evidence type="ECO:0000256" key="1">
    <source>
        <dbReference type="ARBA" id="ARBA00008950"/>
    </source>
</evidence>
<protein>
    <submittedName>
        <fullName evidence="3">Metallophosphatase family protein</fullName>
    </submittedName>
</protein>
<keyword evidence="4" id="KW-1185">Reference proteome</keyword>
<reference evidence="3 4" key="1">
    <citation type="submission" date="2022-05" db="EMBL/GenBank/DDBJ databases">
        <title>Sporolactobacillus sp nov CPB3-1, isolated from tree bark (Mangifera indica L.).</title>
        <authorList>
            <person name="Phuengjayaem S."/>
            <person name="Tanasupawat S."/>
        </authorList>
    </citation>
    <scope>NUCLEOTIDE SEQUENCE [LARGE SCALE GENOMIC DNA]</scope>
    <source>
        <strain evidence="3 4">CPB3-1</strain>
    </source>
</reference>
<comment type="similarity">
    <text evidence="1">Belongs to the metallophosphoesterase superfamily. YfcE family.</text>
</comment>
<evidence type="ECO:0000313" key="3">
    <source>
        <dbReference type="EMBL" id="MCL1631925.1"/>
    </source>
</evidence>
<dbReference type="RefSeq" id="WP_249100883.1">
    <property type="nucleotide sequence ID" value="NZ_JAMAST010000008.1"/>
</dbReference>
<feature type="domain" description="Calcineurin-like phosphoesterase" evidence="2">
    <location>
        <begin position="3"/>
        <end position="198"/>
    </location>
</feature>
<dbReference type="PANTHER" id="PTHR42850">
    <property type="entry name" value="METALLOPHOSPHOESTERASE"/>
    <property type="match status" value="1"/>
</dbReference>
<dbReference type="EMBL" id="JAMAST010000008">
    <property type="protein sequence ID" value="MCL1631925.1"/>
    <property type="molecule type" value="Genomic_DNA"/>
</dbReference>
<dbReference type="SUPFAM" id="SSF56300">
    <property type="entry name" value="Metallo-dependent phosphatases"/>
    <property type="match status" value="1"/>
</dbReference>
<comment type="caution">
    <text evidence="3">The sequence shown here is derived from an EMBL/GenBank/DDBJ whole genome shotgun (WGS) entry which is preliminary data.</text>
</comment>